<dbReference type="RefSeq" id="WP_207704262.1">
    <property type="nucleotide sequence ID" value="NZ_JAFREL020000001.1"/>
</dbReference>
<protein>
    <submittedName>
        <fullName evidence="2">Uncharacterized protein</fullName>
    </submittedName>
</protein>
<sequence>MERYGWMIILAVIGMIALLSFFIFLIKDMQLIKQQKRSRWSLSLNVSLLIISALCIILAVYFYMDIQDQISILEKI</sequence>
<keyword evidence="1" id="KW-1133">Transmembrane helix</keyword>
<reference evidence="2 3" key="1">
    <citation type="submission" date="2024-02" db="EMBL/GenBank/DDBJ databases">
        <title>The Genome Sequence of Enterococcus sp. DIV0159.</title>
        <authorList>
            <person name="Earl A."/>
            <person name="Manson A."/>
            <person name="Gilmore M."/>
            <person name="Sanders J."/>
            <person name="Shea T."/>
            <person name="Howe W."/>
            <person name="Livny J."/>
            <person name="Cuomo C."/>
            <person name="Neafsey D."/>
            <person name="Birren B."/>
        </authorList>
    </citation>
    <scope>NUCLEOTIDE SEQUENCE [LARGE SCALE GENOMIC DNA]</scope>
    <source>
        <strain evidence="2 3">665A</strain>
    </source>
</reference>
<evidence type="ECO:0000313" key="3">
    <source>
        <dbReference type="Proteomes" id="UP000664357"/>
    </source>
</evidence>
<accession>A0ABV0ENQ7</accession>
<organism evidence="2 3">
    <name type="scientific">Candidatus Enterococcus ferrettii</name>
    <dbReference type="NCBI Taxonomy" id="2815324"/>
    <lineage>
        <taxon>Bacteria</taxon>
        <taxon>Bacillati</taxon>
        <taxon>Bacillota</taxon>
        <taxon>Bacilli</taxon>
        <taxon>Lactobacillales</taxon>
        <taxon>Enterococcaceae</taxon>
        <taxon>Enterococcus</taxon>
    </lineage>
</organism>
<name>A0ABV0ENQ7_9ENTE</name>
<feature type="transmembrane region" description="Helical" evidence="1">
    <location>
        <begin position="6"/>
        <end position="26"/>
    </location>
</feature>
<gene>
    <name evidence="2" type="ORF">JZO67_002200</name>
</gene>
<keyword evidence="1" id="KW-0472">Membrane</keyword>
<keyword evidence="1" id="KW-0812">Transmembrane</keyword>
<feature type="transmembrane region" description="Helical" evidence="1">
    <location>
        <begin position="46"/>
        <end position="64"/>
    </location>
</feature>
<dbReference type="EMBL" id="JAFREL020000001">
    <property type="protein sequence ID" value="MEO1770249.1"/>
    <property type="molecule type" value="Genomic_DNA"/>
</dbReference>
<comment type="caution">
    <text evidence="2">The sequence shown here is derived from an EMBL/GenBank/DDBJ whole genome shotgun (WGS) entry which is preliminary data.</text>
</comment>
<dbReference type="Proteomes" id="UP000664357">
    <property type="component" value="Unassembled WGS sequence"/>
</dbReference>
<evidence type="ECO:0000256" key="1">
    <source>
        <dbReference type="SAM" id="Phobius"/>
    </source>
</evidence>
<keyword evidence="3" id="KW-1185">Reference proteome</keyword>
<evidence type="ECO:0000313" key="2">
    <source>
        <dbReference type="EMBL" id="MEO1770249.1"/>
    </source>
</evidence>
<proteinExistence type="predicted"/>